<dbReference type="CDD" id="cd00067">
    <property type="entry name" value="GAL4"/>
    <property type="match status" value="1"/>
</dbReference>
<evidence type="ECO:0000256" key="1">
    <source>
        <dbReference type="ARBA" id="ARBA00022723"/>
    </source>
</evidence>
<evidence type="ECO:0000256" key="3">
    <source>
        <dbReference type="SAM" id="MobiDB-lite"/>
    </source>
</evidence>
<dbReference type="GO" id="GO:0000981">
    <property type="term" value="F:DNA-binding transcription factor activity, RNA polymerase II-specific"/>
    <property type="evidence" value="ECO:0007669"/>
    <property type="project" value="InterPro"/>
</dbReference>
<dbReference type="InterPro" id="IPR050797">
    <property type="entry name" value="Carb_Metab_Trans_Reg"/>
</dbReference>
<feature type="compositionally biased region" description="Low complexity" evidence="3">
    <location>
        <begin position="527"/>
        <end position="537"/>
    </location>
</feature>
<dbReference type="GO" id="GO:0008270">
    <property type="term" value="F:zinc ion binding"/>
    <property type="evidence" value="ECO:0007669"/>
    <property type="project" value="InterPro"/>
</dbReference>
<feature type="domain" description="Zn(2)-C6 fungal-type" evidence="4">
    <location>
        <begin position="8"/>
        <end position="37"/>
    </location>
</feature>
<feature type="region of interest" description="Disordered" evidence="3">
    <location>
        <begin position="522"/>
        <end position="662"/>
    </location>
</feature>
<name>A0AAJ0BGS5_9PEZI</name>
<dbReference type="Pfam" id="PF00172">
    <property type="entry name" value="Zn_clus"/>
    <property type="match status" value="1"/>
</dbReference>
<dbReference type="InterPro" id="IPR007219">
    <property type="entry name" value="XnlR_reg_dom"/>
</dbReference>
<feature type="compositionally biased region" description="Polar residues" evidence="3">
    <location>
        <begin position="651"/>
        <end position="662"/>
    </location>
</feature>
<dbReference type="PANTHER" id="PTHR31668">
    <property type="entry name" value="GLUCOSE TRANSPORT TRANSCRIPTION REGULATOR RGT1-RELATED-RELATED"/>
    <property type="match status" value="1"/>
</dbReference>
<dbReference type="PROSITE" id="PS00463">
    <property type="entry name" value="ZN2_CY6_FUNGAL_1"/>
    <property type="match status" value="1"/>
</dbReference>
<proteinExistence type="predicted"/>
<evidence type="ECO:0000313" key="6">
    <source>
        <dbReference type="Proteomes" id="UP001239445"/>
    </source>
</evidence>
<feature type="compositionally biased region" description="Low complexity" evidence="3">
    <location>
        <begin position="617"/>
        <end position="632"/>
    </location>
</feature>
<gene>
    <name evidence="5" type="ORF">QBC47DRAFT_173325</name>
</gene>
<dbReference type="SMART" id="SM00906">
    <property type="entry name" value="Fungal_trans"/>
    <property type="match status" value="1"/>
</dbReference>
<dbReference type="PANTHER" id="PTHR31668:SF20">
    <property type="entry name" value="ZN(II)2CYS6 TRANSCRIPTION FACTOR (EUROFUNG)"/>
    <property type="match status" value="1"/>
</dbReference>
<dbReference type="GO" id="GO:0006351">
    <property type="term" value="P:DNA-templated transcription"/>
    <property type="evidence" value="ECO:0007669"/>
    <property type="project" value="InterPro"/>
</dbReference>
<keyword evidence="2" id="KW-0539">Nucleus</keyword>
<evidence type="ECO:0000256" key="2">
    <source>
        <dbReference type="ARBA" id="ARBA00023242"/>
    </source>
</evidence>
<feature type="compositionally biased region" description="Gly residues" evidence="3">
    <location>
        <begin position="640"/>
        <end position="649"/>
    </location>
</feature>
<dbReference type="Pfam" id="PF04082">
    <property type="entry name" value="Fungal_trans"/>
    <property type="match status" value="1"/>
</dbReference>
<dbReference type="Gene3D" id="4.10.240.10">
    <property type="entry name" value="Zn(2)-C6 fungal-type DNA-binding domain"/>
    <property type="match status" value="1"/>
</dbReference>
<dbReference type="Proteomes" id="UP001239445">
    <property type="component" value="Unassembled WGS sequence"/>
</dbReference>
<evidence type="ECO:0000313" key="5">
    <source>
        <dbReference type="EMBL" id="KAK1756934.1"/>
    </source>
</evidence>
<keyword evidence="1" id="KW-0479">Metal-binding</keyword>
<dbReference type="InterPro" id="IPR001138">
    <property type="entry name" value="Zn2Cys6_DnaBD"/>
</dbReference>
<evidence type="ECO:0000259" key="4">
    <source>
        <dbReference type="PROSITE" id="PS50048"/>
    </source>
</evidence>
<accession>A0AAJ0BGS5</accession>
<dbReference type="PROSITE" id="PS50048">
    <property type="entry name" value="ZN2_CY6_FUNGAL_2"/>
    <property type="match status" value="1"/>
</dbReference>
<feature type="compositionally biased region" description="Polar residues" evidence="3">
    <location>
        <begin position="584"/>
        <end position="616"/>
    </location>
</feature>
<dbReference type="SMART" id="SM00066">
    <property type="entry name" value="GAL4"/>
    <property type="match status" value="1"/>
</dbReference>
<organism evidence="5 6">
    <name type="scientific">Echria macrotheca</name>
    <dbReference type="NCBI Taxonomy" id="438768"/>
    <lineage>
        <taxon>Eukaryota</taxon>
        <taxon>Fungi</taxon>
        <taxon>Dikarya</taxon>
        <taxon>Ascomycota</taxon>
        <taxon>Pezizomycotina</taxon>
        <taxon>Sordariomycetes</taxon>
        <taxon>Sordariomycetidae</taxon>
        <taxon>Sordariales</taxon>
        <taxon>Schizotheciaceae</taxon>
        <taxon>Echria</taxon>
    </lineage>
</organism>
<keyword evidence="6" id="KW-1185">Reference proteome</keyword>
<dbReference type="EMBL" id="MU839831">
    <property type="protein sequence ID" value="KAK1756934.1"/>
    <property type="molecule type" value="Genomic_DNA"/>
</dbReference>
<protein>
    <submittedName>
        <fullName evidence="5">Maltose fermentation regulatory protein MAL33</fullName>
    </submittedName>
</protein>
<comment type="caution">
    <text evidence="5">The sequence shown here is derived from an EMBL/GenBank/DDBJ whole genome shotgun (WGS) entry which is preliminary data.</text>
</comment>
<dbReference type="InterPro" id="IPR036864">
    <property type="entry name" value="Zn2-C6_fun-type_DNA-bd_sf"/>
</dbReference>
<reference evidence="5" key="1">
    <citation type="submission" date="2023-06" db="EMBL/GenBank/DDBJ databases">
        <title>Genome-scale phylogeny and comparative genomics of the fungal order Sordariales.</title>
        <authorList>
            <consortium name="Lawrence Berkeley National Laboratory"/>
            <person name="Hensen N."/>
            <person name="Bonometti L."/>
            <person name="Westerberg I."/>
            <person name="Brannstrom I.O."/>
            <person name="Guillou S."/>
            <person name="Cros-Aarteil S."/>
            <person name="Calhoun S."/>
            <person name="Haridas S."/>
            <person name="Kuo A."/>
            <person name="Mondo S."/>
            <person name="Pangilinan J."/>
            <person name="Riley R."/>
            <person name="Labutti K."/>
            <person name="Andreopoulos B."/>
            <person name="Lipzen A."/>
            <person name="Chen C."/>
            <person name="Yanf M."/>
            <person name="Daum C."/>
            <person name="Ng V."/>
            <person name="Clum A."/>
            <person name="Steindorff A."/>
            <person name="Ohm R."/>
            <person name="Martin F."/>
            <person name="Silar P."/>
            <person name="Natvig D."/>
            <person name="Lalanne C."/>
            <person name="Gautier V."/>
            <person name="Ament-Velasquez S.L."/>
            <person name="Kruys A."/>
            <person name="Hutchinson M.I."/>
            <person name="Powell A.J."/>
            <person name="Barry K."/>
            <person name="Miller A.N."/>
            <person name="Grigoriev I.V."/>
            <person name="Debuchy R."/>
            <person name="Gladieux P."/>
            <person name="Thoren M.H."/>
            <person name="Johannesson H."/>
        </authorList>
    </citation>
    <scope>NUCLEOTIDE SEQUENCE</scope>
    <source>
        <strain evidence="5">PSN4</strain>
    </source>
</reference>
<dbReference type="SUPFAM" id="SSF57701">
    <property type="entry name" value="Zn2/Cys6 DNA-binding domain"/>
    <property type="match status" value="1"/>
</dbReference>
<sequence>MSTAVKRACDACHRRKVKCDGINPCRNCSASQLSCTYNAIPQKKGPKGSRAKVINELKEKERQTSLTAKVQNRMNGLNNQPTSPTLAPTPGLLQGDMIKECLEFFFAHMYPMMPILHRQRLEQQAMYMDQSLDTYCLLTSLCAFVLLQPGMTVPGTDPFSFDSMPGANIVTSTLLMEETIRVRKGYDYMDSPSLNSLCTSYFLYGCYYAVDLHDRAWFHLREAMTLVHMVGMNKETTYRQFDSIESSRRRRLYWLFFVTERVYALQRGRPLTLQASINLPAPNDDPTDPAPHQLTNFISLVNVFRPYDDALVNLWSKTKAESTPSYLSTLQKQLQEVLPHGYLENAQAQLSELQPNQQWLKNTTWQLSTANPGDSDSGLPPYPSPVDIGRDLLPMVSHLPGNLGLPGLRLVEKLLTITFSLTEALAMQPTTRTPFTVGPREHLHQILNVATVLRYGDHRFLPLLLSKVQDALPRLASPMLHNAPESTTPCDIDIFDGFGNAGMAQPSCYSDEYETKFSVSRLDEISPESGSPSGGPSNHDMNSPFASSPPIMSPGIDIPHTIPSEFTSMPEMVMSPMSHAPPSSLGTPGGLNNQQPQHAQQTPISPFSSMNPQMQGLSLNNLNSPPNISLASQVHHNPGLGTGMNGGLGQPVNNNGLISRPQPQRANSFAIGAPHLRTVGDFQALQRVNSDMSAMSPLGMNTMGREIDFNTLPR</sequence>
<dbReference type="CDD" id="cd12148">
    <property type="entry name" value="fungal_TF_MHR"/>
    <property type="match status" value="1"/>
</dbReference>
<dbReference type="GO" id="GO:0003677">
    <property type="term" value="F:DNA binding"/>
    <property type="evidence" value="ECO:0007669"/>
    <property type="project" value="InterPro"/>
</dbReference>
<dbReference type="AlphaFoldDB" id="A0AAJ0BGS5"/>